<evidence type="ECO:0000313" key="10">
    <source>
        <dbReference type="Proteomes" id="UP000518605"/>
    </source>
</evidence>
<comment type="catalytic activity">
    <reaction evidence="5">
        <text>3',5'-cyclic CMP + H2O = CMP + H(+)</text>
        <dbReference type="Rhea" id="RHEA:72675"/>
        <dbReference type="ChEBI" id="CHEBI:15377"/>
        <dbReference type="ChEBI" id="CHEBI:15378"/>
        <dbReference type="ChEBI" id="CHEBI:58003"/>
        <dbReference type="ChEBI" id="CHEBI:60377"/>
    </reaction>
    <physiologicalReaction direction="left-to-right" evidence="5">
        <dbReference type="Rhea" id="RHEA:72676"/>
    </physiologicalReaction>
</comment>
<keyword evidence="10" id="KW-1185">Reference proteome</keyword>
<dbReference type="RefSeq" id="WP_246431590.1">
    <property type="nucleotide sequence ID" value="NZ_CBCSLB010000004.1"/>
</dbReference>
<evidence type="ECO:0000256" key="7">
    <source>
        <dbReference type="ARBA" id="ARBA00048505"/>
    </source>
</evidence>
<accession>A0A7W5C674</accession>
<keyword evidence="2" id="KW-0479">Metal-binding</keyword>
<dbReference type="EMBL" id="JACHXW010000002">
    <property type="protein sequence ID" value="MBB3150859.1"/>
    <property type="molecule type" value="Genomic_DNA"/>
</dbReference>
<dbReference type="PANTHER" id="PTHR46233">
    <property type="entry name" value="HYDROXYACYLGLUTATHIONE HYDROLASE GLOC"/>
    <property type="match status" value="1"/>
</dbReference>
<dbReference type="PANTHER" id="PTHR46233:SF3">
    <property type="entry name" value="HYDROXYACYLGLUTATHIONE HYDROLASE GLOC"/>
    <property type="match status" value="1"/>
</dbReference>
<sequence>MTTTMRIETFTLGPIQTNAYLISVTEPAANENEKPKERAIVIDPGMNPKKLLERLEGVQVEAILLTHAHFDHMGGVDELRKAAGCPVYIHDLEADWLTDPRKNGSMRWQDVTPPLSTDPAEYALAEGQTLKLLGLSFRVMHTPGHSPGSVSFLCDNHLFSGDVLFKMSVGRTDLPGGRERDLYDSIRLKLYKLSPEVIVYPGHGGRTTIGFEMANNPYTGA</sequence>
<evidence type="ECO:0000256" key="1">
    <source>
        <dbReference type="ARBA" id="ARBA00001947"/>
    </source>
</evidence>
<evidence type="ECO:0000256" key="5">
    <source>
        <dbReference type="ARBA" id="ARBA00034221"/>
    </source>
</evidence>
<dbReference type="GO" id="GO:0016787">
    <property type="term" value="F:hydrolase activity"/>
    <property type="evidence" value="ECO:0007669"/>
    <property type="project" value="UniProtKB-KW"/>
</dbReference>
<dbReference type="SMART" id="SM00849">
    <property type="entry name" value="Lactamase_B"/>
    <property type="match status" value="1"/>
</dbReference>
<dbReference type="AlphaFoldDB" id="A0A7W5C674"/>
<keyword evidence="3 9" id="KW-0378">Hydrolase</keyword>
<comment type="cofactor">
    <cofactor evidence="1">
        <name>Zn(2+)</name>
        <dbReference type="ChEBI" id="CHEBI:29105"/>
    </cofactor>
</comment>
<evidence type="ECO:0000256" key="4">
    <source>
        <dbReference type="ARBA" id="ARBA00022833"/>
    </source>
</evidence>
<evidence type="ECO:0000313" key="9">
    <source>
        <dbReference type="EMBL" id="MBB3150859.1"/>
    </source>
</evidence>
<comment type="catalytic activity">
    <reaction evidence="7">
        <text>3',5'-cyclic UMP + H2O = UMP + H(+)</text>
        <dbReference type="Rhea" id="RHEA:70575"/>
        <dbReference type="ChEBI" id="CHEBI:15377"/>
        <dbReference type="ChEBI" id="CHEBI:15378"/>
        <dbReference type="ChEBI" id="CHEBI:57865"/>
        <dbReference type="ChEBI" id="CHEBI:184387"/>
    </reaction>
    <physiologicalReaction direction="left-to-right" evidence="7">
        <dbReference type="Rhea" id="RHEA:70576"/>
    </physiologicalReaction>
</comment>
<evidence type="ECO:0000256" key="2">
    <source>
        <dbReference type="ARBA" id="ARBA00022723"/>
    </source>
</evidence>
<dbReference type="Gene3D" id="3.60.15.10">
    <property type="entry name" value="Ribonuclease Z/Hydroxyacylglutathione hydrolase-like"/>
    <property type="match status" value="1"/>
</dbReference>
<reference evidence="9 10" key="1">
    <citation type="submission" date="2020-08" db="EMBL/GenBank/DDBJ databases">
        <title>Genomic Encyclopedia of Type Strains, Phase III (KMG-III): the genomes of soil and plant-associated and newly described type strains.</title>
        <authorList>
            <person name="Whitman W."/>
        </authorList>
    </citation>
    <scope>NUCLEOTIDE SEQUENCE [LARGE SCALE GENOMIC DNA]</scope>
    <source>
        <strain evidence="9 10">CECT 8234</strain>
    </source>
</reference>
<dbReference type="SUPFAM" id="SSF56281">
    <property type="entry name" value="Metallo-hydrolase/oxidoreductase"/>
    <property type="match status" value="1"/>
</dbReference>
<dbReference type="InterPro" id="IPR036866">
    <property type="entry name" value="RibonucZ/Hydroxyglut_hydro"/>
</dbReference>
<keyword evidence="4" id="KW-0862">Zinc</keyword>
<name>A0A7W5C674_9BACL</name>
<dbReference type="Pfam" id="PF00753">
    <property type="entry name" value="Lactamase_B"/>
    <property type="match status" value="1"/>
</dbReference>
<dbReference type="Proteomes" id="UP000518605">
    <property type="component" value="Unassembled WGS sequence"/>
</dbReference>
<proteinExistence type="predicted"/>
<gene>
    <name evidence="9" type="ORF">FHS16_000893</name>
</gene>
<evidence type="ECO:0000256" key="6">
    <source>
        <dbReference type="ARBA" id="ARBA00034301"/>
    </source>
</evidence>
<dbReference type="CDD" id="cd06262">
    <property type="entry name" value="metallo-hydrolase-like_MBL-fold"/>
    <property type="match status" value="1"/>
</dbReference>
<comment type="function">
    <text evidence="6">Counteracts the endogenous Pycsar antiviral defense system. Phosphodiesterase that enables metal-dependent hydrolysis of host cyclic nucleotide Pycsar defense signals such as cCMP and cUMP.</text>
</comment>
<dbReference type="InterPro" id="IPR001279">
    <property type="entry name" value="Metallo-B-lactamas"/>
</dbReference>
<comment type="caution">
    <text evidence="9">The sequence shown here is derived from an EMBL/GenBank/DDBJ whole genome shotgun (WGS) entry which is preliminary data.</text>
</comment>
<organism evidence="9 10">
    <name type="scientific">Paenibacillus endophyticus</name>
    <dbReference type="NCBI Taxonomy" id="1294268"/>
    <lineage>
        <taxon>Bacteria</taxon>
        <taxon>Bacillati</taxon>
        <taxon>Bacillota</taxon>
        <taxon>Bacilli</taxon>
        <taxon>Bacillales</taxon>
        <taxon>Paenibacillaceae</taxon>
        <taxon>Paenibacillus</taxon>
    </lineage>
</organism>
<evidence type="ECO:0000256" key="3">
    <source>
        <dbReference type="ARBA" id="ARBA00022801"/>
    </source>
</evidence>
<dbReference type="GO" id="GO:0046872">
    <property type="term" value="F:metal ion binding"/>
    <property type="evidence" value="ECO:0007669"/>
    <property type="project" value="UniProtKB-KW"/>
</dbReference>
<feature type="domain" description="Metallo-beta-lactamase" evidence="8">
    <location>
        <begin position="16"/>
        <end position="203"/>
    </location>
</feature>
<protein>
    <submittedName>
        <fullName evidence="9">Glyoxylase-like metal-dependent hydrolase (Beta-lactamase superfamily II)</fullName>
    </submittedName>
</protein>
<evidence type="ECO:0000259" key="8">
    <source>
        <dbReference type="SMART" id="SM00849"/>
    </source>
</evidence>
<dbReference type="InterPro" id="IPR051453">
    <property type="entry name" value="MBL_Glyoxalase_II"/>
</dbReference>